<sequence>MQLPTPHQYNKPKEPLADLPDIIEKARVQCCVAGMSLAILHKGKLIFAEGFGKRDEENTFTAETLSPIGSLTKAFTATAIGEMVAEGKMDWDKTPVNKYLPEFELKDPVLTSQLTLADLLSHRTSLPRIVEQGWVRTEIARKDLIKRLKYVEMPSKLSSMTQYNNVMYAVAGEAAANIAGIPYEDVVREKVLKPLGLTNTGFSPTEMKKRTTAHAMPYNASSYEDAQKGIFQQESLEESYMTLAPAGDMYSNVLDLVRWGRVVMKNGELDGKQTLNKKSIQETLTARTILQPLRRVDRPELAPLIAYGLGWTIDSYKGHNFYWHNGGLPWFTADLIVYPDDDLVIAQLSNVQHFQLAKNLARYIADELLDLPRTKDWIFVEAVKETKSSYEDLAKEMAGDLPERILNKPATHPTQAYVGEYSNPVYGKIKICLGCDKSGEDGSLYFELWGCKDKLEHYHFDSFVARLDYWVDGVGLITFQTGGDGKVMSLTANFSLLDIQTEFKRKDDADEDI</sequence>
<evidence type="ECO:0000256" key="1">
    <source>
        <dbReference type="ARBA" id="ARBA00038215"/>
    </source>
</evidence>
<evidence type="ECO:0000313" key="4">
    <source>
        <dbReference type="EMBL" id="KAG0001740.1"/>
    </source>
</evidence>
<protein>
    <recommendedName>
        <fullName evidence="6">Beta-lactamase/transpeptidase-like protein</fullName>
    </recommendedName>
</protein>
<dbReference type="InterPro" id="IPR001466">
    <property type="entry name" value="Beta-lactam-related"/>
</dbReference>
<dbReference type="InterPro" id="IPR050491">
    <property type="entry name" value="AmpC-like"/>
</dbReference>
<dbReference type="OrthoDB" id="5946976at2759"/>
<dbReference type="Gene3D" id="2.40.128.600">
    <property type="match status" value="1"/>
</dbReference>
<dbReference type="Pfam" id="PF11954">
    <property type="entry name" value="DUF3471"/>
    <property type="match status" value="1"/>
</dbReference>
<comment type="caution">
    <text evidence="4">The sequence shown here is derived from an EMBL/GenBank/DDBJ whole genome shotgun (WGS) entry which is preliminary data.</text>
</comment>
<comment type="similarity">
    <text evidence="1">Belongs to the peptidase S12 family.</text>
</comment>
<dbReference type="InterPro" id="IPR012338">
    <property type="entry name" value="Beta-lactam/transpept-like"/>
</dbReference>
<name>A0A9P6MHT7_9FUNG</name>
<organism evidence="4 5">
    <name type="scientific">Entomortierella chlamydospora</name>
    <dbReference type="NCBI Taxonomy" id="101097"/>
    <lineage>
        <taxon>Eukaryota</taxon>
        <taxon>Fungi</taxon>
        <taxon>Fungi incertae sedis</taxon>
        <taxon>Mucoromycota</taxon>
        <taxon>Mortierellomycotina</taxon>
        <taxon>Mortierellomycetes</taxon>
        <taxon>Mortierellales</taxon>
        <taxon>Mortierellaceae</taxon>
        <taxon>Entomortierella</taxon>
    </lineage>
</organism>
<reference evidence="4" key="1">
    <citation type="journal article" date="2020" name="Fungal Divers.">
        <title>Resolving the Mortierellaceae phylogeny through synthesis of multi-gene phylogenetics and phylogenomics.</title>
        <authorList>
            <person name="Vandepol N."/>
            <person name="Liber J."/>
            <person name="Desiro A."/>
            <person name="Na H."/>
            <person name="Kennedy M."/>
            <person name="Barry K."/>
            <person name="Grigoriev I.V."/>
            <person name="Miller A.N."/>
            <person name="O'Donnell K."/>
            <person name="Stajich J.E."/>
            <person name="Bonito G."/>
        </authorList>
    </citation>
    <scope>NUCLEOTIDE SEQUENCE</scope>
    <source>
        <strain evidence="4">NRRL 2769</strain>
    </source>
</reference>
<dbReference type="InterPro" id="IPR021860">
    <property type="entry name" value="Peptidase_S12_Pab87-rel_C"/>
</dbReference>
<dbReference type="Proteomes" id="UP000703661">
    <property type="component" value="Unassembled WGS sequence"/>
</dbReference>
<dbReference type="EMBL" id="JAAAID010003010">
    <property type="protein sequence ID" value="KAG0001740.1"/>
    <property type="molecule type" value="Genomic_DNA"/>
</dbReference>
<feature type="domain" description="Beta-lactamase-related" evidence="2">
    <location>
        <begin position="26"/>
        <end position="366"/>
    </location>
</feature>
<evidence type="ECO:0000313" key="5">
    <source>
        <dbReference type="Proteomes" id="UP000703661"/>
    </source>
</evidence>
<evidence type="ECO:0000259" key="3">
    <source>
        <dbReference type="Pfam" id="PF11954"/>
    </source>
</evidence>
<evidence type="ECO:0000259" key="2">
    <source>
        <dbReference type="Pfam" id="PF00144"/>
    </source>
</evidence>
<keyword evidence="5" id="KW-1185">Reference proteome</keyword>
<dbReference type="PANTHER" id="PTHR46825:SF15">
    <property type="entry name" value="BETA-LACTAMASE-RELATED DOMAIN-CONTAINING PROTEIN"/>
    <property type="match status" value="1"/>
</dbReference>
<evidence type="ECO:0008006" key="6">
    <source>
        <dbReference type="Google" id="ProtNLM"/>
    </source>
</evidence>
<gene>
    <name evidence="4" type="ORF">BGZ80_006130</name>
</gene>
<feature type="domain" description="Peptidase S12 Pab87-related C-terminal" evidence="3">
    <location>
        <begin position="405"/>
        <end position="500"/>
    </location>
</feature>
<dbReference type="AlphaFoldDB" id="A0A9P6MHT7"/>
<accession>A0A9P6MHT7</accession>
<dbReference type="SUPFAM" id="SSF56601">
    <property type="entry name" value="beta-lactamase/transpeptidase-like"/>
    <property type="match status" value="1"/>
</dbReference>
<dbReference type="Gene3D" id="3.40.710.10">
    <property type="entry name" value="DD-peptidase/beta-lactamase superfamily"/>
    <property type="match status" value="1"/>
</dbReference>
<dbReference type="PANTHER" id="PTHR46825">
    <property type="entry name" value="D-ALANYL-D-ALANINE-CARBOXYPEPTIDASE/ENDOPEPTIDASE AMPH"/>
    <property type="match status" value="1"/>
</dbReference>
<proteinExistence type="inferred from homology"/>
<dbReference type="Pfam" id="PF00144">
    <property type="entry name" value="Beta-lactamase"/>
    <property type="match status" value="1"/>
</dbReference>